<proteinExistence type="predicted"/>
<comment type="caution">
    <text evidence="1">The sequence shown here is derived from an EMBL/GenBank/DDBJ whole genome shotgun (WGS) entry which is preliminary data.</text>
</comment>
<sequence length="261" mass="27445">MAVVLQLTAASSNLRAYLDSYDANFTYNGNGWFNGIAGGEDQWVAGTSTYIGTPTNGELSAIMDIVDYSYTPGAFNGQVTQLALGVNLVQDYNNDIFTQTNQLIITPESGYLPITSTFNEAIYALSHGGAVDGGTYTFTIPGQAPVTQEFAGLTDYFAEQGTIQIGNVGLNDVLVGFGGQDTFVFQEGSGTEDTVNNFDVAQDLLDVSAWGATSLTDLNIAVDAGDTIIYSADFSDGIVVTGVTDLTVSNFVFADSLALAA</sequence>
<dbReference type="RefSeq" id="WP_100079498.1">
    <property type="nucleotide sequence ID" value="NZ_NQVN01000002.1"/>
</dbReference>
<dbReference type="AlphaFoldDB" id="A0A2G9WZQ5"/>
<dbReference type="OrthoDB" id="8360768at2"/>
<evidence type="ECO:0000313" key="2">
    <source>
        <dbReference type="Proteomes" id="UP000231070"/>
    </source>
</evidence>
<gene>
    <name evidence="1" type="ORF">CJ014_05310</name>
</gene>
<dbReference type="EMBL" id="NQVN01000002">
    <property type="protein sequence ID" value="PIP00160.1"/>
    <property type="molecule type" value="Genomic_DNA"/>
</dbReference>
<accession>A0A2G9WZQ5</accession>
<evidence type="ECO:0000313" key="1">
    <source>
        <dbReference type="EMBL" id="PIP00160.1"/>
    </source>
</evidence>
<dbReference type="Proteomes" id="UP000231070">
    <property type="component" value="Unassembled WGS sequence"/>
</dbReference>
<name>A0A2G9WZQ5_9HYPH</name>
<reference evidence="1 2" key="1">
    <citation type="submission" date="2017-08" db="EMBL/GenBank/DDBJ databases">
        <title>Pleomorphomonas carboxidotrophicus sp. nov., a new mesophilic hydrogenogenic carboxidotroph.</title>
        <authorList>
            <person name="Esquivel-Elizondo S."/>
            <person name="Krajmalnik-Brown R."/>
            <person name="Maldonado J."/>
        </authorList>
    </citation>
    <scope>NUCLEOTIDE SEQUENCE [LARGE SCALE GENOMIC DNA]</scope>
    <source>
        <strain evidence="1 2">SVCO-16</strain>
    </source>
</reference>
<protein>
    <submittedName>
        <fullName evidence="1">Uncharacterized protein</fullName>
    </submittedName>
</protein>
<organism evidence="1 2">
    <name type="scientific">Pleomorphomonas carboxyditropha</name>
    <dbReference type="NCBI Taxonomy" id="2023338"/>
    <lineage>
        <taxon>Bacteria</taxon>
        <taxon>Pseudomonadati</taxon>
        <taxon>Pseudomonadota</taxon>
        <taxon>Alphaproteobacteria</taxon>
        <taxon>Hyphomicrobiales</taxon>
        <taxon>Pleomorphomonadaceae</taxon>
        <taxon>Pleomorphomonas</taxon>
    </lineage>
</organism>
<keyword evidence="2" id="KW-1185">Reference proteome</keyword>